<keyword evidence="1" id="KW-0472">Membrane</keyword>
<reference evidence="2" key="1">
    <citation type="submission" date="2022-06" db="EMBL/GenBank/DDBJ databases">
        <title>Sphingomicrobium sedimins sp. nov., a marine bacterium isolated from tidal flat.</title>
        <authorList>
            <person name="Kim C.-H."/>
            <person name="Yoo Y."/>
            <person name="Kim J.-J."/>
        </authorList>
    </citation>
    <scope>NUCLEOTIDE SEQUENCE</scope>
    <source>
        <strain evidence="2">GRR-S6-50</strain>
    </source>
</reference>
<evidence type="ECO:0000256" key="1">
    <source>
        <dbReference type="SAM" id="Phobius"/>
    </source>
</evidence>
<evidence type="ECO:0000313" key="3">
    <source>
        <dbReference type="Proteomes" id="UP001155128"/>
    </source>
</evidence>
<name>A0A9X2EGL3_9SPHN</name>
<dbReference type="Proteomes" id="UP001155128">
    <property type="component" value="Unassembled WGS sequence"/>
</dbReference>
<comment type="caution">
    <text evidence="2">The sequence shown here is derived from an EMBL/GenBank/DDBJ whole genome shotgun (WGS) entry which is preliminary data.</text>
</comment>
<sequence length="110" mass="11302">MSSAAATTVIVAHIAQQQKRVLDALKAKGSVSPESATRDVPGGKDCGSALKMLLKGKQVEETADGRYFLTEKGLKQQAAEPPSGGKVLLIIGAILMVTASAIALVVTLAD</sequence>
<evidence type="ECO:0000313" key="2">
    <source>
        <dbReference type="EMBL" id="MCM8557653.1"/>
    </source>
</evidence>
<feature type="transmembrane region" description="Helical" evidence="1">
    <location>
        <begin position="87"/>
        <end position="109"/>
    </location>
</feature>
<dbReference type="RefSeq" id="WP_252113895.1">
    <property type="nucleotide sequence ID" value="NZ_JAMSHT010000001.1"/>
</dbReference>
<accession>A0A9X2EGL3</accession>
<proteinExistence type="predicted"/>
<dbReference type="EMBL" id="JAMSHT010000001">
    <property type="protein sequence ID" value="MCM8557653.1"/>
    <property type="molecule type" value="Genomic_DNA"/>
</dbReference>
<protein>
    <submittedName>
        <fullName evidence="2">Uncharacterized protein</fullName>
    </submittedName>
</protein>
<keyword evidence="1" id="KW-0812">Transmembrane</keyword>
<keyword evidence="3" id="KW-1185">Reference proteome</keyword>
<organism evidence="2 3">
    <name type="scientific">Sphingomicrobium sediminis</name>
    <dbReference type="NCBI Taxonomy" id="2950949"/>
    <lineage>
        <taxon>Bacteria</taxon>
        <taxon>Pseudomonadati</taxon>
        <taxon>Pseudomonadota</taxon>
        <taxon>Alphaproteobacteria</taxon>
        <taxon>Sphingomonadales</taxon>
        <taxon>Sphingomonadaceae</taxon>
        <taxon>Sphingomicrobium</taxon>
    </lineage>
</organism>
<gene>
    <name evidence="2" type="ORF">NDO55_07440</name>
</gene>
<dbReference type="AlphaFoldDB" id="A0A9X2EGL3"/>
<keyword evidence="1" id="KW-1133">Transmembrane helix</keyword>